<reference evidence="1" key="1">
    <citation type="submission" date="2023-03" db="EMBL/GenBank/DDBJ databases">
        <title>Massive genome expansion in bonnet fungi (Mycena s.s.) driven by repeated elements and novel gene families across ecological guilds.</title>
        <authorList>
            <consortium name="Lawrence Berkeley National Laboratory"/>
            <person name="Harder C.B."/>
            <person name="Miyauchi S."/>
            <person name="Viragh M."/>
            <person name="Kuo A."/>
            <person name="Thoen E."/>
            <person name="Andreopoulos B."/>
            <person name="Lu D."/>
            <person name="Skrede I."/>
            <person name="Drula E."/>
            <person name="Henrissat B."/>
            <person name="Morin E."/>
            <person name="Kohler A."/>
            <person name="Barry K."/>
            <person name="LaButti K."/>
            <person name="Morin E."/>
            <person name="Salamov A."/>
            <person name="Lipzen A."/>
            <person name="Mereny Z."/>
            <person name="Hegedus B."/>
            <person name="Baldrian P."/>
            <person name="Stursova M."/>
            <person name="Weitz H."/>
            <person name="Taylor A."/>
            <person name="Grigoriev I.V."/>
            <person name="Nagy L.G."/>
            <person name="Martin F."/>
            <person name="Kauserud H."/>
        </authorList>
    </citation>
    <scope>NUCLEOTIDE SEQUENCE</scope>
    <source>
        <strain evidence="1">9144</strain>
    </source>
</reference>
<sequence>MPDAVSTMPIMVHGDWVLFHPMYTTAEMRAVEVLHRDAKTVPDKLAWGFDFVSRYKHQPMPPAGAAMTIEELRKAGHLLDKRGIHTCLEKAENERMHLMKFLGEFWHPRIHTSHRTFMTLRDLSIWFCALILGAHGVF</sequence>
<dbReference type="Gene3D" id="1.20.1260.140">
    <property type="entry name" value="Alternative oxidase"/>
    <property type="match status" value="1"/>
</dbReference>
<proteinExistence type="predicted"/>
<accession>A0AAD6YN36</accession>
<gene>
    <name evidence="1" type="ORF">GGX14DRAFT_557007</name>
</gene>
<dbReference type="AlphaFoldDB" id="A0AAD6YN36"/>
<keyword evidence="2" id="KW-1185">Reference proteome</keyword>
<evidence type="ECO:0000313" key="1">
    <source>
        <dbReference type="EMBL" id="KAJ7224118.1"/>
    </source>
</evidence>
<organism evidence="1 2">
    <name type="scientific">Mycena pura</name>
    <dbReference type="NCBI Taxonomy" id="153505"/>
    <lineage>
        <taxon>Eukaryota</taxon>
        <taxon>Fungi</taxon>
        <taxon>Dikarya</taxon>
        <taxon>Basidiomycota</taxon>
        <taxon>Agaricomycotina</taxon>
        <taxon>Agaricomycetes</taxon>
        <taxon>Agaricomycetidae</taxon>
        <taxon>Agaricales</taxon>
        <taxon>Marasmiineae</taxon>
        <taxon>Mycenaceae</taxon>
        <taxon>Mycena</taxon>
    </lineage>
</organism>
<name>A0AAD6YN36_9AGAR</name>
<dbReference type="InterPro" id="IPR038659">
    <property type="entry name" value="AOX_sf"/>
</dbReference>
<protein>
    <submittedName>
        <fullName evidence="1">Uncharacterized protein</fullName>
    </submittedName>
</protein>
<dbReference type="Proteomes" id="UP001219525">
    <property type="component" value="Unassembled WGS sequence"/>
</dbReference>
<comment type="caution">
    <text evidence="1">The sequence shown here is derived from an EMBL/GenBank/DDBJ whole genome shotgun (WGS) entry which is preliminary data.</text>
</comment>
<dbReference type="EMBL" id="JARJCW010000005">
    <property type="protein sequence ID" value="KAJ7224118.1"/>
    <property type="molecule type" value="Genomic_DNA"/>
</dbReference>
<evidence type="ECO:0000313" key="2">
    <source>
        <dbReference type="Proteomes" id="UP001219525"/>
    </source>
</evidence>